<dbReference type="GO" id="GO:0005730">
    <property type="term" value="C:nucleolus"/>
    <property type="evidence" value="ECO:0007669"/>
    <property type="project" value="EnsemblFungi"/>
</dbReference>
<keyword evidence="7 18" id="KW-0347">Helicase</keyword>
<dbReference type="SMART" id="SM00490">
    <property type="entry name" value="HELICc"/>
    <property type="match status" value="1"/>
</dbReference>
<dbReference type="GO" id="GO:0033677">
    <property type="term" value="F:DNA/RNA helicase activity"/>
    <property type="evidence" value="ECO:0007669"/>
    <property type="project" value="EnsemblFungi"/>
</dbReference>
<protein>
    <recommendedName>
        <fullName evidence="3">RNA helicase</fullName>
        <ecNumber evidence="3">3.6.4.13</ecNumber>
    </recommendedName>
</protein>
<dbReference type="InterPro" id="IPR001650">
    <property type="entry name" value="Helicase_C-like"/>
</dbReference>
<keyword evidence="9" id="KW-0694">RNA-binding</keyword>
<dbReference type="Proteomes" id="UP000033647">
    <property type="component" value="Unassembled WGS sequence"/>
</dbReference>
<evidence type="ECO:0000313" key="19">
    <source>
        <dbReference type="Proteomes" id="UP000033647"/>
    </source>
</evidence>
<dbReference type="InterPro" id="IPR014001">
    <property type="entry name" value="Helicase_ATP-bd"/>
</dbReference>
<evidence type="ECO:0000259" key="15">
    <source>
        <dbReference type="PROSITE" id="PS51192"/>
    </source>
</evidence>
<dbReference type="GO" id="GO:0003723">
    <property type="term" value="F:RNA binding"/>
    <property type="evidence" value="ECO:0007669"/>
    <property type="project" value="UniProtKB-KW"/>
</dbReference>
<dbReference type="PANTHER" id="PTHR47959">
    <property type="entry name" value="ATP-DEPENDENT RNA HELICASE RHLE-RELATED"/>
    <property type="match status" value="1"/>
</dbReference>
<feature type="region of interest" description="Disordered" evidence="14">
    <location>
        <begin position="1"/>
        <end position="37"/>
    </location>
</feature>
<sequence length="658" mass="73142">MKRKLNERDVPELSRVEKETSAKTQATPTDTTDTPATATTFSALNLDARLLQALTREKLTTPTPVQQQAIPLAIAAKHVLARAKTGSGKTLAYLLPILHAILARKASTTTSKKSKNVTSALILVPTRELAVQVAVTVKDFTTFCAGDIRCENITRKEDSAVTRARLAGAVPDIVIATPSRACQWINQEVLKVEDLRHLVIDEADLVLSYEYDEDLQSLATSLPTGVQKIMMSATLRAEVDTLTELFFGKEEGSGPTILDLSKEEAVEKATLAQFTVRTAEDEKFLLIYAIFKLQLITGKVIVFVADIDRCYRVKLFLEQFGIRSCVLNSELPVNSRLHVVEEFNRGVYDIIIAADEGEVIGNEESKGRRKKNNRKEAQQEDADFEDADEQPAVDVPPPFEDDEVEADSTSATVTTRPAKKQRRSQTDREYGVSRGIDFRGVTCVLNFDLPPTAKSYTHRIGRTARAGRTGMALSFHVPSELYRKHKPSTIPQCANDDQVLAEIISSQSQKGAEVKAWGLDWAKLDGFRYRLADALRSVTRIAVREARTKELRAELIKSEKLKRHFEENPDDLRHLRHDTESHAVRAQPHLKHVPEYLLPSGGKAAVSKDVGYVGIRRDKENRLRKARAVNKGKGRGRLAKGKGLDPLRSLNAKGRGKK</sequence>
<keyword evidence="19" id="KW-1185">Reference proteome</keyword>
<dbReference type="InterPro" id="IPR014014">
    <property type="entry name" value="RNA_helicase_DEAD_Q_motif"/>
</dbReference>
<dbReference type="EMBL" id="LAFY01004177">
    <property type="protein sequence ID" value="KJX94099.1"/>
    <property type="molecule type" value="Genomic_DNA"/>
</dbReference>
<dbReference type="InterPro" id="IPR050079">
    <property type="entry name" value="DEAD_box_RNA_helicase"/>
</dbReference>
<keyword evidence="8" id="KW-0067">ATP-binding</keyword>
<dbReference type="GO" id="GO:0003724">
    <property type="term" value="F:RNA helicase activity"/>
    <property type="evidence" value="ECO:0007669"/>
    <property type="project" value="UniProtKB-EC"/>
</dbReference>
<comment type="similarity">
    <text evidence="11">Belongs to the DEAD box helicase family. DDX56/DBP9 subfamily.</text>
</comment>
<comment type="subcellular location">
    <subcellularLocation>
        <location evidence="2">Nucleus</location>
    </subcellularLocation>
</comment>
<dbReference type="Pfam" id="PF00270">
    <property type="entry name" value="DEAD"/>
    <property type="match status" value="1"/>
</dbReference>
<reference evidence="18 19" key="1">
    <citation type="submission" date="2015-03" db="EMBL/GenBank/DDBJ databases">
        <title>RNA-seq based gene annotation and comparative genomics of four Zymoseptoria species reveal species-specific pathogenicity related genes and transposable element activity.</title>
        <authorList>
            <person name="Grandaubert J."/>
            <person name="Bhattacharyya A."/>
            <person name="Stukenbrock E.H."/>
        </authorList>
    </citation>
    <scope>NUCLEOTIDE SEQUENCE [LARGE SCALE GENOMIC DNA]</scope>
    <source>
        <strain evidence="18 19">Zb18110</strain>
    </source>
</reference>
<accession>A0A0F4G9T2</accession>
<dbReference type="GO" id="GO:0003678">
    <property type="term" value="F:DNA helicase activity"/>
    <property type="evidence" value="ECO:0007669"/>
    <property type="project" value="EnsemblFungi"/>
</dbReference>
<dbReference type="CDD" id="cd18787">
    <property type="entry name" value="SF2_C_DEAD"/>
    <property type="match status" value="1"/>
</dbReference>
<dbReference type="EC" id="3.6.4.13" evidence="3"/>
<evidence type="ECO:0000256" key="7">
    <source>
        <dbReference type="ARBA" id="ARBA00022806"/>
    </source>
</evidence>
<feature type="domain" description="DEAD-box RNA helicase Q" evidence="17">
    <location>
        <begin position="39"/>
        <end position="67"/>
    </location>
</feature>
<evidence type="ECO:0000256" key="14">
    <source>
        <dbReference type="SAM" id="MobiDB-lite"/>
    </source>
</evidence>
<dbReference type="InterPro" id="IPR027417">
    <property type="entry name" value="P-loop_NTPase"/>
</dbReference>
<dbReference type="GO" id="GO:0005829">
    <property type="term" value="C:cytosol"/>
    <property type="evidence" value="ECO:0007669"/>
    <property type="project" value="TreeGrafter"/>
</dbReference>
<dbReference type="Pfam" id="PF00271">
    <property type="entry name" value="Helicase_C"/>
    <property type="match status" value="2"/>
</dbReference>
<evidence type="ECO:0000256" key="10">
    <source>
        <dbReference type="ARBA" id="ARBA00023242"/>
    </source>
</evidence>
<dbReference type="PROSITE" id="PS51194">
    <property type="entry name" value="HELICASE_CTER"/>
    <property type="match status" value="1"/>
</dbReference>
<evidence type="ECO:0000256" key="3">
    <source>
        <dbReference type="ARBA" id="ARBA00012552"/>
    </source>
</evidence>
<feature type="short sequence motif" description="Q motif" evidence="13">
    <location>
        <begin position="39"/>
        <end position="67"/>
    </location>
</feature>
<feature type="compositionally biased region" description="Basic and acidic residues" evidence="14">
    <location>
        <begin position="1"/>
        <end position="21"/>
    </location>
</feature>
<feature type="region of interest" description="Disordered" evidence="14">
    <location>
        <begin position="363"/>
        <end position="428"/>
    </location>
</feature>
<dbReference type="InterPro" id="IPR011545">
    <property type="entry name" value="DEAD/DEAH_box_helicase_dom"/>
</dbReference>
<evidence type="ECO:0000256" key="8">
    <source>
        <dbReference type="ARBA" id="ARBA00022840"/>
    </source>
</evidence>
<feature type="domain" description="Helicase ATP-binding" evidence="15">
    <location>
        <begin position="70"/>
        <end position="253"/>
    </location>
</feature>
<comment type="catalytic activity">
    <reaction evidence="12">
        <text>ATP + H2O = ADP + phosphate + H(+)</text>
        <dbReference type="Rhea" id="RHEA:13065"/>
        <dbReference type="ChEBI" id="CHEBI:15377"/>
        <dbReference type="ChEBI" id="CHEBI:15378"/>
        <dbReference type="ChEBI" id="CHEBI:30616"/>
        <dbReference type="ChEBI" id="CHEBI:43474"/>
        <dbReference type="ChEBI" id="CHEBI:456216"/>
        <dbReference type="EC" id="3.6.4.13"/>
    </reaction>
</comment>
<comment type="function">
    <text evidence="1">ATP-binding RNA helicase involved in the biogenesis of 60S ribosomal subunits and is required for the normal formation of 25S and 5.8S rRNAs.</text>
</comment>
<dbReference type="CDD" id="cd17961">
    <property type="entry name" value="DEADc_DDX56"/>
    <property type="match status" value="1"/>
</dbReference>
<evidence type="ECO:0000256" key="13">
    <source>
        <dbReference type="PROSITE-ProRule" id="PRU00552"/>
    </source>
</evidence>
<evidence type="ECO:0000313" key="18">
    <source>
        <dbReference type="EMBL" id="KJX94099.1"/>
    </source>
</evidence>
<dbReference type="STRING" id="1047168.A0A0F4G9T2"/>
<dbReference type="AlphaFoldDB" id="A0A0F4G9T2"/>
<name>A0A0F4G9T2_9PEZI</name>
<evidence type="ECO:0000259" key="17">
    <source>
        <dbReference type="PROSITE" id="PS51195"/>
    </source>
</evidence>
<evidence type="ECO:0000256" key="1">
    <source>
        <dbReference type="ARBA" id="ARBA00003706"/>
    </source>
</evidence>
<dbReference type="PANTHER" id="PTHR47959:SF21">
    <property type="entry name" value="DEAD-BOX HELICASE 56"/>
    <property type="match status" value="1"/>
</dbReference>
<keyword evidence="6" id="KW-0378">Hydrolase</keyword>
<evidence type="ECO:0000256" key="2">
    <source>
        <dbReference type="ARBA" id="ARBA00004123"/>
    </source>
</evidence>
<gene>
    <name evidence="18" type="ORF">TI39_contig4218g00005</name>
</gene>
<keyword evidence="10" id="KW-0539">Nucleus</keyword>
<evidence type="ECO:0000256" key="4">
    <source>
        <dbReference type="ARBA" id="ARBA00022517"/>
    </source>
</evidence>
<dbReference type="SMART" id="SM00487">
    <property type="entry name" value="DEXDc"/>
    <property type="match status" value="1"/>
</dbReference>
<dbReference type="GO" id="GO:0016787">
    <property type="term" value="F:hydrolase activity"/>
    <property type="evidence" value="ECO:0007669"/>
    <property type="project" value="UniProtKB-KW"/>
</dbReference>
<evidence type="ECO:0000256" key="5">
    <source>
        <dbReference type="ARBA" id="ARBA00022741"/>
    </source>
</evidence>
<feature type="compositionally biased region" description="Low complexity" evidence="14">
    <location>
        <begin position="22"/>
        <end position="37"/>
    </location>
</feature>
<evidence type="ECO:0000256" key="6">
    <source>
        <dbReference type="ARBA" id="ARBA00022801"/>
    </source>
</evidence>
<dbReference type="PROSITE" id="PS51192">
    <property type="entry name" value="HELICASE_ATP_BIND_1"/>
    <property type="match status" value="1"/>
</dbReference>
<dbReference type="OrthoDB" id="1191041at2759"/>
<evidence type="ECO:0000256" key="9">
    <source>
        <dbReference type="ARBA" id="ARBA00022884"/>
    </source>
</evidence>
<dbReference type="GO" id="GO:0000463">
    <property type="term" value="P:maturation of LSU-rRNA from tricistronic rRNA transcript (SSU-rRNA, 5.8S rRNA, LSU-rRNA)"/>
    <property type="evidence" value="ECO:0007669"/>
    <property type="project" value="EnsemblFungi"/>
</dbReference>
<organism evidence="18 19">
    <name type="scientific">Zymoseptoria brevis</name>
    <dbReference type="NCBI Taxonomy" id="1047168"/>
    <lineage>
        <taxon>Eukaryota</taxon>
        <taxon>Fungi</taxon>
        <taxon>Dikarya</taxon>
        <taxon>Ascomycota</taxon>
        <taxon>Pezizomycotina</taxon>
        <taxon>Dothideomycetes</taxon>
        <taxon>Dothideomycetidae</taxon>
        <taxon>Mycosphaerellales</taxon>
        <taxon>Mycosphaerellaceae</taxon>
        <taxon>Zymoseptoria</taxon>
    </lineage>
</organism>
<feature type="compositionally biased region" description="Basic residues" evidence="14">
    <location>
        <begin position="629"/>
        <end position="640"/>
    </location>
</feature>
<evidence type="ECO:0000256" key="11">
    <source>
        <dbReference type="ARBA" id="ARBA00038041"/>
    </source>
</evidence>
<dbReference type="Gene3D" id="3.40.50.300">
    <property type="entry name" value="P-loop containing nucleotide triphosphate hydrolases"/>
    <property type="match status" value="2"/>
</dbReference>
<dbReference type="PROSITE" id="PS51195">
    <property type="entry name" value="Q_MOTIF"/>
    <property type="match status" value="1"/>
</dbReference>
<proteinExistence type="inferred from homology"/>
<dbReference type="GO" id="GO:0005524">
    <property type="term" value="F:ATP binding"/>
    <property type="evidence" value="ECO:0007669"/>
    <property type="project" value="UniProtKB-KW"/>
</dbReference>
<dbReference type="SUPFAM" id="SSF52540">
    <property type="entry name" value="P-loop containing nucleoside triphosphate hydrolases"/>
    <property type="match status" value="2"/>
</dbReference>
<keyword evidence="5" id="KW-0547">Nucleotide-binding</keyword>
<feature type="region of interest" description="Disordered" evidence="14">
    <location>
        <begin position="629"/>
        <end position="658"/>
    </location>
</feature>
<feature type="compositionally biased region" description="Acidic residues" evidence="14">
    <location>
        <begin position="379"/>
        <end position="391"/>
    </location>
</feature>
<keyword evidence="4" id="KW-0690">Ribosome biogenesis</keyword>
<feature type="domain" description="Helicase C-terminal" evidence="16">
    <location>
        <begin position="270"/>
        <end position="522"/>
    </location>
</feature>
<evidence type="ECO:0000259" key="16">
    <source>
        <dbReference type="PROSITE" id="PS51194"/>
    </source>
</evidence>
<comment type="caution">
    <text evidence="18">The sequence shown here is derived from an EMBL/GenBank/DDBJ whole genome shotgun (WGS) entry which is preliminary data.</text>
</comment>
<evidence type="ECO:0000256" key="12">
    <source>
        <dbReference type="ARBA" id="ARBA00047984"/>
    </source>
</evidence>